<evidence type="ECO:0000256" key="7">
    <source>
        <dbReference type="ARBA" id="ARBA00022989"/>
    </source>
</evidence>
<dbReference type="AlphaFoldDB" id="A0A561V467"/>
<evidence type="ECO:0000256" key="10">
    <source>
        <dbReference type="ARBA" id="ARBA00039918"/>
    </source>
</evidence>
<evidence type="ECO:0000313" key="14">
    <source>
        <dbReference type="Proteomes" id="UP000318186"/>
    </source>
</evidence>
<feature type="transmembrane region" description="Helical" evidence="11">
    <location>
        <begin position="405"/>
        <end position="422"/>
    </location>
</feature>
<evidence type="ECO:0000256" key="3">
    <source>
        <dbReference type="ARBA" id="ARBA00022448"/>
    </source>
</evidence>
<reference evidence="13 14" key="1">
    <citation type="submission" date="2019-06" db="EMBL/GenBank/DDBJ databases">
        <title>Sequencing the genomes of 1000 actinobacteria strains.</title>
        <authorList>
            <person name="Klenk H.-P."/>
        </authorList>
    </citation>
    <scope>NUCLEOTIDE SEQUENCE [LARGE SCALE GENOMIC DNA]</scope>
    <source>
        <strain evidence="13 14">DSM 42059</strain>
    </source>
</reference>
<dbReference type="PANTHER" id="PTHR43045:SF1">
    <property type="entry name" value="SHIKIMATE TRANSPORTER"/>
    <property type="match status" value="1"/>
</dbReference>
<comment type="function">
    <text evidence="9">May be a proton symporter involved in the uptake of osmolytes such as proline and glycine betaine.</text>
</comment>
<dbReference type="Gene3D" id="1.20.1250.20">
    <property type="entry name" value="MFS general substrate transporter like domains"/>
    <property type="match status" value="2"/>
</dbReference>
<feature type="transmembrane region" description="Helical" evidence="11">
    <location>
        <begin position="242"/>
        <end position="268"/>
    </location>
</feature>
<dbReference type="GO" id="GO:0005886">
    <property type="term" value="C:plasma membrane"/>
    <property type="evidence" value="ECO:0007669"/>
    <property type="project" value="UniProtKB-SubCell"/>
</dbReference>
<dbReference type="EMBL" id="VIWW01000001">
    <property type="protein sequence ID" value="TWG06401.1"/>
    <property type="molecule type" value="Genomic_DNA"/>
</dbReference>
<comment type="subcellular location">
    <subcellularLocation>
        <location evidence="1">Cell membrane</location>
        <topology evidence="1">Multi-pass membrane protein</topology>
    </subcellularLocation>
</comment>
<feature type="transmembrane region" description="Helical" evidence="11">
    <location>
        <begin position="85"/>
        <end position="103"/>
    </location>
</feature>
<proteinExistence type="inferred from homology"/>
<dbReference type="PANTHER" id="PTHR43045">
    <property type="entry name" value="SHIKIMATE TRANSPORTER"/>
    <property type="match status" value="1"/>
</dbReference>
<comment type="caution">
    <text evidence="13">The sequence shown here is derived from an EMBL/GenBank/DDBJ whole genome shotgun (WGS) entry which is preliminary data.</text>
</comment>
<dbReference type="FunFam" id="1.20.1250.20:FF:000001">
    <property type="entry name" value="Dicarboxylate MFS transporter"/>
    <property type="match status" value="1"/>
</dbReference>
<feature type="transmembrane region" description="Helical" evidence="11">
    <location>
        <begin position="372"/>
        <end position="393"/>
    </location>
</feature>
<keyword evidence="3" id="KW-0813">Transport</keyword>
<dbReference type="InterPro" id="IPR005828">
    <property type="entry name" value="MFS_sugar_transport-like"/>
</dbReference>
<comment type="similarity">
    <text evidence="2">Belongs to the major facilitator superfamily. Metabolite:H+ Symporter (MHS) family (TC 2.A.1.6) family.</text>
</comment>
<feature type="transmembrane region" description="Helical" evidence="11">
    <location>
        <begin position="184"/>
        <end position="203"/>
    </location>
</feature>
<feature type="transmembrane region" description="Helical" evidence="11">
    <location>
        <begin position="332"/>
        <end position="351"/>
    </location>
</feature>
<evidence type="ECO:0000256" key="1">
    <source>
        <dbReference type="ARBA" id="ARBA00004651"/>
    </source>
</evidence>
<dbReference type="Proteomes" id="UP000318186">
    <property type="component" value="Unassembled WGS sequence"/>
</dbReference>
<dbReference type="InterPro" id="IPR011701">
    <property type="entry name" value="MFS"/>
</dbReference>
<evidence type="ECO:0000256" key="9">
    <source>
        <dbReference type="ARBA" id="ARBA00037295"/>
    </source>
</evidence>
<evidence type="ECO:0000256" key="5">
    <source>
        <dbReference type="ARBA" id="ARBA00022692"/>
    </source>
</evidence>
<dbReference type="GO" id="GO:0015293">
    <property type="term" value="F:symporter activity"/>
    <property type="evidence" value="ECO:0007669"/>
    <property type="project" value="UniProtKB-KW"/>
</dbReference>
<evidence type="ECO:0000256" key="2">
    <source>
        <dbReference type="ARBA" id="ARBA00008240"/>
    </source>
</evidence>
<dbReference type="PROSITE" id="PS50850">
    <property type="entry name" value="MFS"/>
    <property type="match status" value="1"/>
</dbReference>
<dbReference type="RefSeq" id="WP_145766185.1">
    <property type="nucleotide sequence ID" value="NZ_VIWW01000001.1"/>
</dbReference>
<gene>
    <name evidence="13" type="ORF">FHX80_114896</name>
</gene>
<dbReference type="SUPFAM" id="SSF103473">
    <property type="entry name" value="MFS general substrate transporter"/>
    <property type="match status" value="1"/>
</dbReference>
<dbReference type="CDD" id="cd17369">
    <property type="entry name" value="MFS_ShiA_like"/>
    <property type="match status" value="1"/>
</dbReference>
<keyword evidence="7 11" id="KW-1133">Transmembrane helix</keyword>
<feature type="transmembrane region" description="Helical" evidence="11">
    <location>
        <begin position="274"/>
        <end position="295"/>
    </location>
</feature>
<feature type="transmembrane region" description="Helical" evidence="11">
    <location>
        <begin position="307"/>
        <end position="326"/>
    </location>
</feature>
<feature type="transmembrane region" description="Helical" evidence="11">
    <location>
        <begin position="12"/>
        <end position="33"/>
    </location>
</feature>
<feature type="domain" description="Major facilitator superfamily (MFS) profile" evidence="12">
    <location>
        <begin position="12"/>
        <end position="428"/>
    </location>
</feature>
<evidence type="ECO:0000256" key="4">
    <source>
        <dbReference type="ARBA" id="ARBA00022475"/>
    </source>
</evidence>
<dbReference type="Pfam" id="PF00083">
    <property type="entry name" value="Sugar_tr"/>
    <property type="match status" value="1"/>
</dbReference>
<evidence type="ECO:0000256" key="6">
    <source>
        <dbReference type="ARBA" id="ARBA00022847"/>
    </source>
</evidence>
<evidence type="ECO:0000256" key="8">
    <source>
        <dbReference type="ARBA" id="ARBA00023136"/>
    </source>
</evidence>
<dbReference type="InterPro" id="IPR020846">
    <property type="entry name" value="MFS_dom"/>
</dbReference>
<name>A0A561V467_9ACTN</name>
<keyword evidence="6" id="KW-0769">Symport</keyword>
<evidence type="ECO:0000313" key="13">
    <source>
        <dbReference type="EMBL" id="TWG06401.1"/>
    </source>
</evidence>
<evidence type="ECO:0000259" key="12">
    <source>
        <dbReference type="PROSITE" id="PS50850"/>
    </source>
</evidence>
<keyword evidence="5 11" id="KW-0812">Transmembrane</keyword>
<feature type="transmembrane region" description="Helical" evidence="11">
    <location>
        <begin position="109"/>
        <end position="129"/>
    </location>
</feature>
<feature type="transmembrane region" description="Helical" evidence="11">
    <location>
        <begin position="150"/>
        <end position="172"/>
    </location>
</feature>
<organism evidence="13 14">
    <name type="scientific">Streptomyces brevispora</name>
    <dbReference type="NCBI Taxonomy" id="887462"/>
    <lineage>
        <taxon>Bacteria</taxon>
        <taxon>Bacillati</taxon>
        <taxon>Actinomycetota</taxon>
        <taxon>Actinomycetes</taxon>
        <taxon>Kitasatosporales</taxon>
        <taxon>Streptomycetaceae</taxon>
        <taxon>Streptomyces</taxon>
    </lineage>
</organism>
<dbReference type="InterPro" id="IPR036259">
    <property type="entry name" value="MFS_trans_sf"/>
</dbReference>
<evidence type="ECO:0000256" key="11">
    <source>
        <dbReference type="SAM" id="Phobius"/>
    </source>
</evidence>
<accession>A0A561V467</accession>
<feature type="transmembrane region" description="Helical" evidence="11">
    <location>
        <begin position="53"/>
        <end position="73"/>
    </location>
</feature>
<keyword evidence="4" id="KW-1003">Cell membrane</keyword>
<dbReference type="OrthoDB" id="9066401at2"/>
<dbReference type="Pfam" id="PF07690">
    <property type="entry name" value="MFS_1"/>
    <property type="match status" value="1"/>
</dbReference>
<sequence>MPKSDVRQTRRVALSSFLGSTVEFYDFLLYGAAASLVFNQLFFTRLTPLAGTLASFATLAVGYLARPLGGIVFGHFGDRLGRKSMLVITMSLMGVASFCIGLLPTYDTIGVWAPTLLVVLRLIQGVAVGGEWGGAALMAFEHAPARWRGLAASFANMGGPAGAVLATTMLAAFSALPEDAFLSWGWRVPFLFSVVLLAIGLFVRLRVDESPAFQEAARRATTAPEKEEVPLLAVLRRHPKNIVLAALGGSAPILMQSLLATFMLTYAMGVGYDLSTVLAAQTASAALHILTIPAYAALSDRVGRKTVMIGGAVGSAIAAYPLFALVDSGSVTALYVAYVIGNPLLQAAMYGPMAAFVSEMFGTRARYTGASLGYQLATTLGGGLAPLAATALLAGAGNGTDPTPVVLFLVGVCLLSAVAIALTRETNRSDLEDAAFPDPVAIAEAP</sequence>
<protein>
    <recommendedName>
        <fullName evidence="10">Putative proline/betaine transporter</fullName>
    </recommendedName>
</protein>
<keyword evidence="8 11" id="KW-0472">Membrane</keyword>